<reference evidence="7" key="1">
    <citation type="submission" date="2018-06" db="EMBL/GenBank/DDBJ databases">
        <authorList>
            <person name="Zhirakovskaya E."/>
        </authorList>
    </citation>
    <scope>NUCLEOTIDE SEQUENCE</scope>
</reference>
<name>A0A3B1CFQ1_9ZZZZ</name>
<keyword evidence="4 6" id="KW-1133">Transmembrane helix</keyword>
<evidence type="ECO:0008006" key="8">
    <source>
        <dbReference type="Google" id="ProtNLM"/>
    </source>
</evidence>
<proteinExistence type="predicted"/>
<dbReference type="InterPro" id="IPR005495">
    <property type="entry name" value="LptG/LptF_permease"/>
</dbReference>
<sequence length="353" mass="40173">MNRLQRLYIREFGILLLIVSSMLSAIFSIIFIVEKIDELMPYRQTNETLILLGALKIPEYLRYLLPMASLLCSIFVISLASRRNEITAIKASGVNLRRFFMPFIFAGVFLVMVDFVIAEFIAPASLKKSNDIIYSLKGGENISYQEGNIWIRAKNGLLVRAKLFVPQEMELYGISVFYLHEGRLTKRIEAEKGVWSGQDWKLQEVREFDLNRRSVRYMPEKLLKGVGETEIIEREKNRLSEMSVMELIKHEKRLEDAGYMNTKLKVDIQSRLSYPLANLFMVMIGIFLSLKSRKGKGMVSAGAGILISLAYWVIYTLSLSLGYAGGLPPMVSAWIVPVIFLALGGGLYFRIPV</sequence>
<dbReference type="PANTHER" id="PTHR33529:SF8">
    <property type="entry name" value="PERMEASE, YJGP_YJGQ FAMILY"/>
    <property type="match status" value="1"/>
</dbReference>
<gene>
    <name evidence="7" type="ORF">MNBD_NITROSPIRAE02-1499</name>
</gene>
<dbReference type="Pfam" id="PF03739">
    <property type="entry name" value="LptF_LptG"/>
    <property type="match status" value="1"/>
</dbReference>
<evidence type="ECO:0000256" key="3">
    <source>
        <dbReference type="ARBA" id="ARBA00022692"/>
    </source>
</evidence>
<keyword evidence="2" id="KW-1003">Cell membrane</keyword>
<feature type="transmembrane region" description="Helical" evidence="6">
    <location>
        <begin position="99"/>
        <end position="122"/>
    </location>
</feature>
<evidence type="ECO:0000256" key="4">
    <source>
        <dbReference type="ARBA" id="ARBA00022989"/>
    </source>
</evidence>
<comment type="subcellular location">
    <subcellularLocation>
        <location evidence="1">Cell membrane</location>
        <topology evidence="1">Multi-pass membrane protein</topology>
    </subcellularLocation>
</comment>
<dbReference type="GO" id="GO:0043190">
    <property type="term" value="C:ATP-binding cassette (ABC) transporter complex"/>
    <property type="evidence" value="ECO:0007669"/>
    <property type="project" value="TreeGrafter"/>
</dbReference>
<protein>
    <recommendedName>
        <fullName evidence="8">Lipopolysaccharide export system permease protein LptG</fullName>
    </recommendedName>
</protein>
<evidence type="ECO:0000256" key="5">
    <source>
        <dbReference type="ARBA" id="ARBA00023136"/>
    </source>
</evidence>
<feature type="transmembrane region" description="Helical" evidence="6">
    <location>
        <begin position="272"/>
        <end position="290"/>
    </location>
</feature>
<keyword evidence="5 6" id="KW-0472">Membrane</keyword>
<evidence type="ECO:0000313" key="7">
    <source>
        <dbReference type="EMBL" id="VAX27042.1"/>
    </source>
</evidence>
<keyword evidence="3 6" id="KW-0812">Transmembrane</keyword>
<dbReference type="AlphaFoldDB" id="A0A3B1CFQ1"/>
<evidence type="ECO:0000256" key="1">
    <source>
        <dbReference type="ARBA" id="ARBA00004651"/>
    </source>
</evidence>
<evidence type="ECO:0000256" key="6">
    <source>
        <dbReference type="SAM" id="Phobius"/>
    </source>
</evidence>
<evidence type="ECO:0000256" key="2">
    <source>
        <dbReference type="ARBA" id="ARBA00022475"/>
    </source>
</evidence>
<feature type="transmembrane region" description="Helical" evidence="6">
    <location>
        <begin position="331"/>
        <end position="349"/>
    </location>
</feature>
<accession>A0A3B1CFQ1</accession>
<feature type="transmembrane region" description="Helical" evidence="6">
    <location>
        <begin position="60"/>
        <end position="79"/>
    </location>
</feature>
<organism evidence="7">
    <name type="scientific">hydrothermal vent metagenome</name>
    <dbReference type="NCBI Taxonomy" id="652676"/>
    <lineage>
        <taxon>unclassified sequences</taxon>
        <taxon>metagenomes</taxon>
        <taxon>ecological metagenomes</taxon>
    </lineage>
</organism>
<dbReference type="GO" id="GO:0015920">
    <property type="term" value="P:lipopolysaccharide transport"/>
    <property type="evidence" value="ECO:0007669"/>
    <property type="project" value="TreeGrafter"/>
</dbReference>
<feature type="transmembrane region" description="Helical" evidence="6">
    <location>
        <begin position="12"/>
        <end position="33"/>
    </location>
</feature>
<feature type="transmembrane region" description="Helical" evidence="6">
    <location>
        <begin position="302"/>
        <end position="325"/>
    </location>
</feature>
<dbReference type="PANTHER" id="PTHR33529">
    <property type="entry name" value="SLR0882 PROTEIN-RELATED"/>
    <property type="match status" value="1"/>
</dbReference>
<dbReference type="EMBL" id="UOGH01000022">
    <property type="protein sequence ID" value="VAX27042.1"/>
    <property type="molecule type" value="Genomic_DNA"/>
</dbReference>